<dbReference type="PANTHER" id="PTHR12632">
    <property type="entry name" value="TRANSCRIPTION FACTOR NF-Y ALPHA-RELATED"/>
    <property type="match status" value="1"/>
</dbReference>
<organism evidence="8 9">
    <name type="scientific">Striga asiatica</name>
    <name type="common">Asiatic witchweed</name>
    <name type="synonym">Buchnera asiatica</name>
    <dbReference type="NCBI Taxonomy" id="4170"/>
    <lineage>
        <taxon>Eukaryota</taxon>
        <taxon>Viridiplantae</taxon>
        <taxon>Streptophyta</taxon>
        <taxon>Embryophyta</taxon>
        <taxon>Tracheophyta</taxon>
        <taxon>Spermatophyta</taxon>
        <taxon>Magnoliopsida</taxon>
        <taxon>eudicotyledons</taxon>
        <taxon>Gunneridae</taxon>
        <taxon>Pentapetalae</taxon>
        <taxon>asterids</taxon>
        <taxon>lamiids</taxon>
        <taxon>Lamiales</taxon>
        <taxon>Orobanchaceae</taxon>
        <taxon>Buchnereae</taxon>
        <taxon>Striga</taxon>
    </lineage>
</organism>
<feature type="compositionally biased region" description="Gly residues" evidence="7">
    <location>
        <begin position="246"/>
        <end position="257"/>
    </location>
</feature>
<evidence type="ECO:0000256" key="3">
    <source>
        <dbReference type="ARBA" id="ARBA00023125"/>
    </source>
</evidence>
<evidence type="ECO:0000256" key="6">
    <source>
        <dbReference type="RuleBase" id="RU367155"/>
    </source>
</evidence>
<dbReference type="GO" id="GO:0005634">
    <property type="term" value="C:nucleus"/>
    <property type="evidence" value="ECO:0007669"/>
    <property type="project" value="UniProtKB-SubCell"/>
</dbReference>
<dbReference type="Pfam" id="PF02045">
    <property type="entry name" value="CBFB_NFYA"/>
    <property type="match status" value="1"/>
</dbReference>
<comment type="function">
    <text evidence="6">Component of the sequence-specific heterotrimeric transcription factor (NF-Y) which specifically recognizes a 5'-CCAAT-3' box motif found in the promoters of its target genes.</text>
</comment>
<dbReference type="Proteomes" id="UP000325081">
    <property type="component" value="Unassembled WGS sequence"/>
</dbReference>
<comment type="subcellular location">
    <subcellularLocation>
        <location evidence="1 6">Nucleus</location>
    </subcellularLocation>
</comment>
<reference evidence="9" key="1">
    <citation type="journal article" date="2019" name="Curr. Biol.">
        <title>Genome Sequence of Striga asiatica Provides Insight into the Evolution of Plant Parasitism.</title>
        <authorList>
            <person name="Yoshida S."/>
            <person name="Kim S."/>
            <person name="Wafula E.K."/>
            <person name="Tanskanen J."/>
            <person name="Kim Y.M."/>
            <person name="Honaas L."/>
            <person name="Yang Z."/>
            <person name="Spallek T."/>
            <person name="Conn C.E."/>
            <person name="Ichihashi Y."/>
            <person name="Cheong K."/>
            <person name="Cui S."/>
            <person name="Der J.P."/>
            <person name="Gundlach H."/>
            <person name="Jiao Y."/>
            <person name="Hori C."/>
            <person name="Ishida J.K."/>
            <person name="Kasahara H."/>
            <person name="Kiba T."/>
            <person name="Kim M.S."/>
            <person name="Koo N."/>
            <person name="Laohavisit A."/>
            <person name="Lee Y.H."/>
            <person name="Lumba S."/>
            <person name="McCourt P."/>
            <person name="Mortimer J.C."/>
            <person name="Mutuku J.M."/>
            <person name="Nomura T."/>
            <person name="Sasaki-Sekimoto Y."/>
            <person name="Seto Y."/>
            <person name="Wang Y."/>
            <person name="Wakatake T."/>
            <person name="Sakakibara H."/>
            <person name="Demura T."/>
            <person name="Yamaguchi S."/>
            <person name="Yoneyama K."/>
            <person name="Manabe R.I."/>
            <person name="Nelson D.C."/>
            <person name="Schulman A.H."/>
            <person name="Timko M.P."/>
            <person name="dePamphilis C.W."/>
            <person name="Choi D."/>
            <person name="Shirasu K."/>
        </authorList>
    </citation>
    <scope>NUCLEOTIDE SEQUENCE [LARGE SCALE GENOMIC DNA]</scope>
    <source>
        <strain evidence="9">cv. UVA1</strain>
    </source>
</reference>
<feature type="region of interest" description="Disordered" evidence="7">
    <location>
        <begin position="241"/>
        <end position="263"/>
    </location>
</feature>
<keyword evidence="3 6" id="KW-0238">DNA-binding</keyword>
<protein>
    <recommendedName>
        <fullName evidence="6">Nuclear transcription factor Y subunit</fullName>
    </recommendedName>
</protein>
<keyword evidence="9" id="KW-1185">Reference proteome</keyword>
<evidence type="ECO:0000256" key="2">
    <source>
        <dbReference type="ARBA" id="ARBA00023015"/>
    </source>
</evidence>
<evidence type="ECO:0000256" key="4">
    <source>
        <dbReference type="ARBA" id="ARBA00023163"/>
    </source>
</evidence>
<evidence type="ECO:0000256" key="7">
    <source>
        <dbReference type="SAM" id="MobiDB-lite"/>
    </source>
</evidence>
<name>A0A5A7QDQ4_STRAF</name>
<dbReference type="PROSITE" id="PS51152">
    <property type="entry name" value="NFYA_HAP2_2"/>
    <property type="match status" value="1"/>
</dbReference>
<dbReference type="GO" id="GO:0003700">
    <property type="term" value="F:DNA-binding transcription factor activity"/>
    <property type="evidence" value="ECO:0007669"/>
    <property type="project" value="UniProtKB-UniRule"/>
</dbReference>
<feature type="non-terminal residue" evidence="8">
    <location>
        <position position="263"/>
    </location>
</feature>
<proteinExistence type="inferred from homology"/>
<evidence type="ECO:0000256" key="1">
    <source>
        <dbReference type="ARBA" id="ARBA00004123"/>
    </source>
</evidence>
<evidence type="ECO:0000313" key="8">
    <source>
        <dbReference type="EMBL" id="GER43399.1"/>
    </source>
</evidence>
<dbReference type="Gene3D" id="6.10.250.2430">
    <property type="match status" value="1"/>
</dbReference>
<gene>
    <name evidence="8" type="ORF">STAS_20251</name>
</gene>
<comment type="subunit">
    <text evidence="6">Heterotrimer.</text>
</comment>
<keyword evidence="2 6" id="KW-0805">Transcription regulation</keyword>
<sequence>MIMQNIIFKEHEGLVPNSGNRPPLEIPRWAAEQLPVAAYGGHLAWENGIKIKMQTASIEHQRILNLQFGYSPIFAQNPELEPCHELNSTHVAQIQGRIMLPLSLASTEGGSIFVNPKQYNRILLRRMSRARALMKNPPYMHFSRHLHAMRRPRGTGGRFLNTKNSSVASRNAATRGKWAGPEGCRGISLKGMLMGRAQMIAAQITFLALSTSNLTISTVRSSSSRLVNGLIPGSVSPWRVASRSDGGVGPGPYGGAPGNHSWL</sequence>
<dbReference type="SMART" id="SM00521">
    <property type="entry name" value="CBF"/>
    <property type="match status" value="1"/>
</dbReference>
<keyword evidence="5 6" id="KW-0539">Nucleus</keyword>
<dbReference type="InterPro" id="IPR001289">
    <property type="entry name" value="NFYA"/>
</dbReference>
<evidence type="ECO:0000313" key="9">
    <source>
        <dbReference type="Proteomes" id="UP000325081"/>
    </source>
</evidence>
<dbReference type="GO" id="GO:0003677">
    <property type="term" value="F:DNA binding"/>
    <property type="evidence" value="ECO:0007669"/>
    <property type="project" value="UniProtKB-KW"/>
</dbReference>
<comment type="caution">
    <text evidence="8">The sequence shown here is derived from an EMBL/GenBank/DDBJ whole genome shotgun (WGS) entry which is preliminary data.</text>
</comment>
<evidence type="ECO:0000256" key="5">
    <source>
        <dbReference type="ARBA" id="ARBA00023242"/>
    </source>
</evidence>
<accession>A0A5A7QDQ4</accession>
<dbReference type="EMBL" id="BKCP01006626">
    <property type="protein sequence ID" value="GER43399.1"/>
    <property type="molecule type" value="Genomic_DNA"/>
</dbReference>
<dbReference type="AlphaFoldDB" id="A0A5A7QDQ4"/>
<comment type="similarity">
    <text evidence="6">Belongs to the NFYA/HAP2 subunit family.</text>
</comment>
<keyword evidence="4 6" id="KW-0804">Transcription</keyword>
<dbReference type="OrthoDB" id="1097733at2759"/>